<name>A0AAE0Y6B9_9GAST</name>
<gene>
    <name evidence="2" type="ORF">RRG08_029116</name>
</gene>
<dbReference type="AlphaFoldDB" id="A0AAE0Y6B9"/>
<comment type="caution">
    <text evidence="2">The sequence shown here is derived from an EMBL/GenBank/DDBJ whole genome shotgun (WGS) entry which is preliminary data.</text>
</comment>
<evidence type="ECO:0000256" key="1">
    <source>
        <dbReference type="SAM" id="MobiDB-lite"/>
    </source>
</evidence>
<accession>A0AAE0Y6B9</accession>
<dbReference type="Proteomes" id="UP001283361">
    <property type="component" value="Unassembled WGS sequence"/>
</dbReference>
<feature type="region of interest" description="Disordered" evidence="1">
    <location>
        <begin position="54"/>
        <end position="81"/>
    </location>
</feature>
<evidence type="ECO:0000313" key="2">
    <source>
        <dbReference type="EMBL" id="KAK3734441.1"/>
    </source>
</evidence>
<sequence>MESTSYVTIVHNVLLLYWQSNPVPTGLYGILLEASPNLRHRAWRTERGVTRPVERPDFTRHKGYQSTESVARHGSLGSRVV</sequence>
<evidence type="ECO:0000313" key="3">
    <source>
        <dbReference type="Proteomes" id="UP001283361"/>
    </source>
</evidence>
<reference evidence="2" key="1">
    <citation type="journal article" date="2023" name="G3 (Bethesda)">
        <title>A reference genome for the long-term kleptoplast-retaining sea slug Elysia crispata morphotype clarki.</title>
        <authorList>
            <person name="Eastman K.E."/>
            <person name="Pendleton A.L."/>
            <person name="Shaikh M.A."/>
            <person name="Suttiyut T."/>
            <person name="Ogas R."/>
            <person name="Tomko P."/>
            <person name="Gavelis G."/>
            <person name="Widhalm J.R."/>
            <person name="Wisecaver J.H."/>
        </authorList>
    </citation>
    <scope>NUCLEOTIDE SEQUENCE</scope>
    <source>
        <strain evidence="2">ECLA1</strain>
    </source>
</reference>
<dbReference type="EMBL" id="JAWDGP010006848">
    <property type="protein sequence ID" value="KAK3734441.1"/>
    <property type="molecule type" value="Genomic_DNA"/>
</dbReference>
<proteinExistence type="predicted"/>
<keyword evidence="3" id="KW-1185">Reference proteome</keyword>
<organism evidence="2 3">
    <name type="scientific">Elysia crispata</name>
    <name type="common">lettuce slug</name>
    <dbReference type="NCBI Taxonomy" id="231223"/>
    <lineage>
        <taxon>Eukaryota</taxon>
        <taxon>Metazoa</taxon>
        <taxon>Spiralia</taxon>
        <taxon>Lophotrochozoa</taxon>
        <taxon>Mollusca</taxon>
        <taxon>Gastropoda</taxon>
        <taxon>Heterobranchia</taxon>
        <taxon>Euthyneura</taxon>
        <taxon>Panpulmonata</taxon>
        <taxon>Sacoglossa</taxon>
        <taxon>Placobranchoidea</taxon>
        <taxon>Plakobranchidae</taxon>
        <taxon>Elysia</taxon>
    </lineage>
</organism>
<protein>
    <submittedName>
        <fullName evidence="2">Uncharacterized protein</fullName>
    </submittedName>
</protein>